<name>A0A6H5GXG8_9HEMI</name>
<evidence type="ECO:0000313" key="1">
    <source>
        <dbReference type="EMBL" id="CAB0007668.1"/>
    </source>
</evidence>
<dbReference type="AlphaFoldDB" id="A0A6H5GXG8"/>
<keyword evidence="2" id="KW-1185">Reference proteome</keyword>
<dbReference type="Proteomes" id="UP000479000">
    <property type="component" value="Unassembled WGS sequence"/>
</dbReference>
<feature type="non-terminal residue" evidence="1">
    <location>
        <position position="267"/>
    </location>
</feature>
<reference evidence="1 2" key="1">
    <citation type="submission" date="2020-02" db="EMBL/GenBank/DDBJ databases">
        <authorList>
            <person name="Ferguson B K."/>
        </authorList>
    </citation>
    <scope>NUCLEOTIDE SEQUENCE [LARGE SCALE GENOMIC DNA]</scope>
</reference>
<organism evidence="1 2">
    <name type="scientific">Nesidiocoris tenuis</name>
    <dbReference type="NCBI Taxonomy" id="355587"/>
    <lineage>
        <taxon>Eukaryota</taxon>
        <taxon>Metazoa</taxon>
        <taxon>Ecdysozoa</taxon>
        <taxon>Arthropoda</taxon>
        <taxon>Hexapoda</taxon>
        <taxon>Insecta</taxon>
        <taxon>Pterygota</taxon>
        <taxon>Neoptera</taxon>
        <taxon>Paraneoptera</taxon>
        <taxon>Hemiptera</taxon>
        <taxon>Heteroptera</taxon>
        <taxon>Panheteroptera</taxon>
        <taxon>Cimicomorpha</taxon>
        <taxon>Miridae</taxon>
        <taxon>Dicyphina</taxon>
        <taxon>Nesidiocoris</taxon>
    </lineage>
</organism>
<accession>A0A6H5GXG8</accession>
<gene>
    <name evidence="1" type="ORF">NTEN_LOCUS12938</name>
</gene>
<sequence>MQLIQTELTLGQMDDEELAQVLGSLATNGTNREQLLSEISRFRNLAMENIKSVENDVKKCAKHAAQKEKCQFKSFKTTPFRRTAITPFLNTEACHFDQWKLLPAKQKRCSSRNLQLRSWKRKNIHVVQCVEVRRLPIFHGTRRIPYTSRWERLVEMSESETSREETRGGWRITIRSSSLFVKDPPRRQVRAEGKAAASRSLQNFSGLDGEREKWVNTREHVDWPFGRSGAHDYAQLTNFEHLRVNQSNYHLKMSTAGSEVNDHRCDS</sequence>
<evidence type="ECO:0000313" key="2">
    <source>
        <dbReference type="Proteomes" id="UP000479000"/>
    </source>
</evidence>
<dbReference type="EMBL" id="CADCXU010019164">
    <property type="protein sequence ID" value="CAB0007668.1"/>
    <property type="molecule type" value="Genomic_DNA"/>
</dbReference>
<proteinExistence type="predicted"/>
<protein>
    <submittedName>
        <fullName evidence="1">Uncharacterized protein</fullName>
    </submittedName>
</protein>